<dbReference type="EMBL" id="CP026405">
    <property type="protein sequence ID" value="AUY05882.1"/>
    <property type="molecule type" value="Genomic_DNA"/>
</dbReference>
<dbReference type="InterPro" id="IPR002575">
    <property type="entry name" value="Aminoglycoside_PTrfase"/>
</dbReference>
<dbReference type="NCBIfam" id="NF000241">
    <property type="entry name" value="MPH_3"/>
    <property type="match status" value="1"/>
</dbReference>
<dbReference type="PANTHER" id="PTHR21310">
    <property type="entry name" value="AMINOGLYCOSIDE PHOSPHOTRANSFERASE-RELATED-RELATED"/>
    <property type="match status" value="1"/>
</dbReference>
<gene>
    <name evidence="2" type="ORF">C3F40_30385</name>
</gene>
<name>A0A7U5TSP7_ECOLX</name>
<dbReference type="GO" id="GO:0016740">
    <property type="term" value="F:transferase activity"/>
    <property type="evidence" value="ECO:0007669"/>
    <property type="project" value="UniProtKB-KW"/>
</dbReference>
<geneLocation type="plasmid" evidence="3">
    <name>peco-c85f</name>
</geneLocation>
<dbReference type="CDD" id="cd05152">
    <property type="entry name" value="MPH2"/>
    <property type="match status" value="1"/>
</dbReference>
<dbReference type="Proteomes" id="UP000239554">
    <property type="component" value="Plasmid pECO-c85f"/>
</dbReference>
<protein>
    <submittedName>
        <fullName evidence="2">Macrolide 2'-phosphotransferase</fullName>
    </submittedName>
</protein>
<evidence type="ECO:0000259" key="1">
    <source>
        <dbReference type="Pfam" id="PF01636"/>
    </source>
</evidence>
<dbReference type="InterPro" id="IPR051678">
    <property type="entry name" value="AGP_Transferase"/>
</dbReference>
<dbReference type="Gene3D" id="3.30.200.20">
    <property type="entry name" value="Phosphorylase Kinase, domain 1"/>
    <property type="match status" value="1"/>
</dbReference>
<organism evidence="2 3">
    <name type="scientific">Escherichia coli</name>
    <dbReference type="NCBI Taxonomy" id="562"/>
    <lineage>
        <taxon>Bacteria</taxon>
        <taxon>Pseudomonadati</taxon>
        <taxon>Pseudomonadota</taxon>
        <taxon>Gammaproteobacteria</taxon>
        <taxon>Enterobacterales</taxon>
        <taxon>Enterobacteriaceae</taxon>
        <taxon>Escherichia</taxon>
    </lineage>
</organism>
<dbReference type="SUPFAM" id="SSF56112">
    <property type="entry name" value="Protein kinase-like (PK-like)"/>
    <property type="match status" value="1"/>
</dbReference>
<accession>A0A7U5TSP7</accession>
<dbReference type="PANTHER" id="PTHR21310:SF15">
    <property type="entry name" value="AMINOGLYCOSIDE PHOSPHOTRANSFERASE DOMAIN-CONTAINING PROTEIN"/>
    <property type="match status" value="1"/>
</dbReference>
<dbReference type="InterPro" id="IPR011009">
    <property type="entry name" value="Kinase-like_dom_sf"/>
</dbReference>
<feature type="domain" description="Aminoglycoside phosphotransferase" evidence="1">
    <location>
        <begin position="25"/>
        <end position="255"/>
    </location>
</feature>
<keyword evidence="2" id="KW-0808">Transferase</keyword>
<reference evidence="2 3" key="1">
    <citation type="journal article" date="2018" name="MBio">
        <title>Genomic Analysis of Hospital Plumbing Reveals Diverse Reservoir of Bacterial Plasmids Conferring Carbapenem Resistance.</title>
        <authorList>
            <consortium name="NISC Comparative Sequencing Program"/>
            <person name="Weingarten R.A."/>
            <person name="Johnson R.C."/>
            <person name="Conlan S."/>
            <person name="Ramsburg A.M."/>
            <person name="Dekker J.P."/>
            <person name="Lau A.F."/>
            <person name="Khil P."/>
            <person name="Odom R.T."/>
            <person name="Deming C."/>
            <person name="Park M."/>
            <person name="Thomas P.J."/>
            <person name="Henderson D.K."/>
            <person name="Palmore T.N."/>
            <person name="Segre J.A."/>
            <person name="Frank K.M."/>
        </authorList>
    </citation>
    <scope>NUCLEOTIDE SEQUENCE [LARGE SCALE GENOMIC DNA]</scope>
    <source>
        <strain evidence="2 3">ECONIH4</strain>
        <plasmid evidence="2">pECO-c85f</plasmid>
    </source>
</reference>
<dbReference type="AlphaFoldDB" id="A0A7U5TSP7"/>
<keyword evidence="2" id="KW-0614">Plasmid</keyword>
<evidence type="ECO:0000313" key="3">
    <source>
        <dbReference type="Proteomes" id="UP000239554"/>
    </source>
</evidence>
<dbReference type="Gene3D" id="3.90.1200.10">
    <property type="match status" value="1"/>
</dbReference>
<dbReference type="Pfam" id="PF01636">
    <property type="entry name" value="APH"/>
    <property type="match status" value="1"/>
</dbReference>
<proteinExistence type="predicted"/>
<dbReference type="NCBIfam" id="NF012158">
    <property type="entry name" value="macrolide_MphE"/>
    <property type="match status" value="1"/>
</dbReference>
<sequence>MTIQDIQSLAEAHGLLLTDKMNFNEMGIDFKVVFALDTKGQQWLLRIPRRDGMREQIKKEKRILELVKKHLSVEVPDWRISSTELVAYPILKDNPVLNLDAETYEIIWNMDKDSPKYITSLAKTLFEIHSIPEKEVRENDLKIMKPSDLRPEIANNLQLVKSEIGISEQLETRYRKWLDNDVLWADFTQFIHGDLYAGHVLASKDGAVSGVIDWSTAHIDDPAIDFAGHVTLFGEESLKTLIIEYEKLGGKVWNKLYEQTLERAAASPLMYGLFALETQNESLIVGAKAQLGVISVIPQLIPEFK</sequence>
<dbReference type="RefSeq" id="WP_104457635.1">
    <property type="nucleotide sequence ID" value="NZ_CP026405.1"/>
</dbReference>
<evidence type="ECO:0000313" key="2">
    <source>
        <dbReference type="EMBL" id="AUY05882.1"/>
    </source>
</evidence>